<name>A0A2T5FTY5_9SPHN</name>
<protein>
    <recommendedName>
        <fullName evidence="5">Energy transducer TonB</fullName>
    </recommendedName>
</protein>
<feature type="region of interest" description="Disordered" evidence="1">
    <location>
        <begin position="130"/>
        <end position="167"/>
    </location>
</feature>
<keyword evidence="2" id="KW-0472">Membrane</keyword>
<proteinExistence type="predicted"/>
<evidence type="ECO:0000313" key="4">
    <source>
        <dbReference type="Proteomes" id="UP000244162"/>
    </source>
</evidence>
<reference evidence="3 4" key="1">
    <citation type="submission" date="2017-09" db="EMBL/GenBank/DDBJ databases">
        <title>Sphingomonas panjinensis sp.nov., isolated from oil-contaminated soil.</title>
        <authorList>
            <person name="Wang L."/>
            <person name="Chen L."/>
        </authorList>
    </citation>
    <scope>NUCLEOTIDE SEQUENCE [LARGE SCALE GENOMIC DNA]</scope>
    <source>
        <strain evidence="3 4">FW-11</strain>
    </source>
</reference>
<sequence length="261" mass="27640">MRLVSSQPWSDPRDAPARRRAATLALVVAVHVLMLIMLLRLAPSPAPPPPAPRAPITFEIMPEARVAPARTRAAKARRAQGGAARRAAVPSLAPVPPVAPPMPTSSAIWSQVIPITSEQFAAADIARMPSRPAAQDGEGTGESGTAAGQGSGDTDGPGEGPNGEPLYNAQWYRQPTRAELDAYLPPGTAQSGWGMIACQTVPDYRVENCREIAQSPAGSGLARAVRQAAWQFRVLPPRAGGKTLVGAWVRIRIDYTISRPE</sequence>
<gene>
    <name evidence="3" type="ORF">CLG96_16445</name>
</gene>
<feature type="transmembrane region" description="Helical" evidence="2">
    <location>
        <begin position="21"/>
        <end position="42"/>
    </location>
</feature>
<evidence type="ECO:0008006" key="5">
    <source>
        <dbReference type="Google" id="ProtNLM"/>
    </source>
</evidence>
<dbReference type="EMBL" id="NWBU01000017">
    <property type="protein sequence ID" value="PTQ07745.1"/>
    <property type="molecule type" value="Genomic_DNA"/>
</dbReference>
<comment type="caution">
    <text evidence="3">The sequence shown here is derived from an EMBL/GenBank/DDBJ whole genome shotgun (WGS) entry which is preliminary data.</text>
</comment>
<accession>A0A2T5FTY5</accession>
<feature type="compositionally biased region" description="Gly residues" evidence="1">
    <location>
        <begin position="138"/>
        <end position="161"/>
    </location>
</feature>
<evidence type="ECO:0000256" key="2">
    <source>
        <dbReference type="SAM" id="Phobius"/>
    </source>
</evidence>
<dbReference type="Proteomes" id="UP000244162">
    <property type="component" value="Unassembled WGS sequence"/>
</dbReference>
<dbReference type="RefSeq" id="WP_107969607.1">
    <property type="nucleotide sequence ID" value="NZ_NWBU01000017.1"/>
</dbReference>
<evidence type="ECO:0000313" key="3">
    <source>
        <dbReference type="EMBL" id="PTQ07745.1"/>
    </source>
</evidence>
<keyword evidence="2" id="KW-1133">Transmembrane helix</keyword>
<evidence type="ECO:0000256" key="1">
    <source>
        <dbReference type="SAM" id="MobiDB-lite"/>
    </source>
</evidence>
<dbReference type="OrthoDB" id="7410762at2"/>
<keyword evidence="2" id="KW-0812">Transmembrane</keyword>
<dbReference type="AlphaFoldDB" id="A0A2T5FTY5"/>
<organism evidence="3 4">
    <name type="scientific">Sphingomonas oleivorans</name>
    <dbReference type="NCBI Taxonomy" id="1735121"/>
    <lineage>
        <taxon>Bacteria</taxon>
        <taxon>Pseudomonadati</taxon>
        <taxon>Pseudomonadota</taxon>
        <taxon>Alphaproteobacteria</taxon>
        <taxon>Sphingomonadales</taxon>
        <taxon>Sphingomonadaceae</taxon>
        <taxon>Sphingomonas</taxon>
    </lineage>
</organism>
<keyword evidence="4" id="KW-1185">Reference proteome</keyword>